<feature type="compositionally biased region" description="Acidic residues" evidence="1">
    <location>
        <begin position="53"/>
        <end position="70"/>
    </location>
</feature>
<name>A0A3N4KPV4_9PEZI</name>
<dbReference type="InterPro" id="IPR019481">
    <property type="entry name" value="TFIIIC_triple_barrel"/>
</dbReference>
<feature type="domain" description="Transcription factor TFIIIC triple barrel" evidence="2">
    <location>
        <begin position="68"/>
        <end position="188"/>
    </location>
</feature>
<reference evidence="3 4" key="1">
    <citation type="journal article" date="2018" name="Nat. Ecol. Evol.">
        <title>Pezizomycetes genomes reveal the molecular basis of ectomycorrhizal truffle lifestyle.</title>
        <authorList>
            <person name="Murat C."/>
            <person name="Payen T."/>
            <person name="Noel B."/>
            <person name="Kuo A."/>
            <person name="Morin E."/>
            <person name="Chen J."/>
            <person name="Kohler A."/>
            <person name="Krizsan K."/>
            <person name="Balestrini R."/>
            <person name="Da Silva C."/>
            <person name="Montanini B."/>
            <person name="Hainaut M."/>
            <person name="Levati E."/>
            <person name="Barry K.W."/>
            <person name="Belfiori B."/>
            <person name="Cichocki N."/>
            <person name="Clum A."/>
            <person name="Dockter R.B."/>
            <person name="Fauchery L."/>
            <person name="Guy J."/>
            <person name="Iotti M."/>
            <person name="Le Tacon F."/>
            <person name="Lindquist E.A."/>
            <person name="Lipzen A."/>
            <person name="Malagnac F."/>
            <person name="Mello A."/>
            <person name="Molinier V."/>
            <person name="Miyauchi S."/>
            <person name="Poulain J."/>
            <person name="Riccioni C."/>
            <person name="Rubini A."/>
            <person name="Sitrit Y."/>
            <person name="Splivallo R."/>
            <person name="Traeger S."/>
            <person name="Wang M."/>
            <person name="Zifcakova L."/>
            <person name="Wipf D."/>
            <person name="Zambonelli A."/>
            <person name="Paolocci F."/>
            <person name="Nowrousian M."/>
            <person name="Ottonello S."/>
            <person name="Baldrian P."/>
            <person name="Spatafora J.W."/>
            <person name="Henrissat B."/>
            <person name="Nagy L.G."/>
            <person name="Aury J.M."/>
            <person name="Wincker P."/>
            <person name="Grigoriev I.V."/>
            <person name="Bonfante P."/>
            <person name="Martin F.M."/>
        </authorList>
    </citation>
    <scope>NUCLEOTIDE SEQUENCE [LARGE SCALE GENOMIC DNA]</scope>
    <source>
        <strain evidence="3 4">CCBAS932</strain>
    </source>
</reference>
<dbReference type="OrthoDB" id="1877767at2759"/>
<evidence type="ECO:0000256" key="1">
    <source>
        <dbReference type="SAM" id="MobiDB-lite"/>
    </source>
</evidence>
<feature type="region of interest" description="Disordered" evidence="1">
    <location>
        <begin position="1"/>
        <end position="142"/>
    </location>
</feature>
<dbReference type="EMBL" id="ML119128">
    <property type="protein sequence ID" value="RPB12547.1"/>
    <property type="molecule type" value="Genomic_DNA"/>
</dbReference>
<evidence type="ECO:0000259" key="2">
    <source>
        <dbReference type="Pfam" id="PF10419"/>
    </source>
</evidence>
<dbReference type="STRING" id="1392247.A0A3N4KPV4"/>
<organism evidence="3 4">
    <name type="scientific">Morchella conica CCBAS932</name>
    <dbReference type="NCBI Taxonomy" id="1392247"/>
    <lineage>
        <taxon>Eukaryota</taxon>
        <taxon>Fungi</taxon>
        <taxon>Dikarya</taxon>
        <taxon>Ascomycota</taxon>
        <taxon>Pezizomycotina</taxon>
        <taxon>Pezizomycetes</taxon>
        <taxon>Pezizales</taxon>
        <taxon>Morchellaceae</taxon>
        <taxon>Morchella</taxon>
    </lineage>
</organism>
<dbReference type="Pfam" id="PF10419">
    <property type="entry name" value="TFIIIC_sub6"/>
    <property type="match status" value="1"/>
</dbReference>
<evidence type="ECO:0000313" key="3">
    <source>
        <dbReference type="EMBL" id="RPB12547.1"/>
    </source>
</evidence>
<dbReference type="Proteomes" id="UP000277580">
    <property type="component" value="Unassembled WGS sequence"/>
</dbReference>
<dbReference type="AlphaFoldDB" id="A0A3N4KPV4"/>
<dbReference type="Gene3D" id="2.60.40.4370">
    <property type="match status" value="1"/>
</dbReference>
<dbReference type="InParanoid" id="A0A3N4KPV4"/>
<accession>A0A3N4KPV4</accession>
<feature type="compositionally biased region" description="Basic and acidic residues" evidence="1">
    <location>
        <begin position="284"/>
        <end position="298"/>
    </location>
</feature>
<keyword evidence="4" id="KW-1185">Reference proteome</keyword>
<proteinExistence type="predicted"/>
<sequence>MTRSLIVKNPPKGRNARSPTTSTVHRIAKTATATASTERMPNPSIEGQVPMDIDVDSSEYETDSDAEPEEFYVSLDFTIPTPIHAGPSSNPHTNSAPPSNLPPPRPLSSTTRSGRTGRRQLPKRPRTTPPSSDDEENPVSRWAHGDHGRLQILDLHTENPLLSFGNRIWSGSWTATVGTEIYVRCPEGPAPEDTHEVRGVYVSQKDTSAAAAAGAHVAAGAGGEEDREDPRAGQVIATAGVRLHCLPAVLTAKQRPLAALAGERTYGWRPGKSSFLDRLEEIQIAKGEKKPRGEREGSTEGTGMESETDGERGQVPPRVGSSAFQNRVDASGVDGDGRGVGRGLDTVVEESAVVGTAKGKERAF</sequence>
<feature type="region of interest" description="Disordered" evidence="1">
    <location>
        <begin position="284"/>
        <end position="342"/>
    </location>
</feature>
<gene>
    <name evidence="3" type="ORF">P167DRAFT_605697</name>
</gene>
<protein>
    <recommendedName>
        <fullName evidence="2">Transcription factor TFIIIC triple barrel domain-containing protein</fullName>
    </recommendedName>
</protein>
<evidence type="ECO:0000313" key="4">
    <source>
        <dbReference type="Proteomes" id="UP000277580"/>
    </source>
</evidence>
<feature type="compositionally biased region" description="Basic residues" evidence="1">
    <location>
        <begin position="115"/>
        <end position="126"/>
    </location>
</feature>